<sequence>MSPPARSAADGRPIVYWRPGCQHCIWLRFRLGLSARRAYWVNIWADPEGAGAVRAAADGTETVPTVYVDGRAFVNPEPDYVRAWVGGRDQRTESA</sequence>
<dbReference type="Gene3D" id="3.40.30.10">
    <property type="entry name" value="Glutaredoxin"/>
    <property type="match status" value="1"/>
</dbReference>
<keyword evidence="3" id="KW-1185">Reference proteome</keyword>
<feature type="domain" description="Glutaredoxin" evidence="1">
    <location>
        <begin position="15"/>
        <end position="71"/>
    </location>
</feature>
<dbReference type="Proteomes" id="UP001501676">
    <property type="component" value="Unassembled WGS sequence"/>
</dbReference>
<gene>
    <name evidence="2" type="ORF">GCM10020369_08840</name>
</gene>
<evidence type="ECO:0000313" key="2">
    <source>
        <dbReference type="EMBL" id="GAA3383337.1"/>
    </source>
</evidence>
<reference evidence="3" key="1">
    <citation type="journal article" date="2019" name="Int. J. Syst. Evol. Microbiol.">
        <title>The Global Catalogue of Microorganisms (GCM) 10K type strain sequencing project: providing services to taxonomists for standard genome sequencing and annotation.</title>
        <authorList>
            <consortium name="The Broad Institute Genomics Platform"/>
            <consortium name="The Broad Institute Genome Sequencing Center for Infectious Disease"/>
            <person name="Wu L."/>
            <person name="Ma J."/>
        </authorList>
    </citation>
    <scope>NUCLEOTIDE SEQUENCE [LARGE SCALE GENOMIC DNA]</scope>
    <source>
        <strain evidence="3">JCM 9458</strain>
    </source>
</reference>
<dbReference type="InterPro" id="IPR036249">
    <property type="entry name" value="Thioredoxin-like_sf"/>
</dbReference>
<dbReference type="EMBL" id="BAAAYN010000005">
    <property type="protein sequence ID" value="GAA3383337.1"/>
    <property type="molecule type" value="Genomic_DNA"/>
</dbReference>
<protein>
    <recommendedName>
        <fullName evidence="1">Glutaredoxin domain-containing protein</fullName>
    </recommendedName>
</protein>
<comment type="caution">
    <text evidence="2">The sequence shown here is derived from an EMBL/GenBank/DDBJ whole genome shotgun (WGS) entry which is preliminary data.</text>
</comment>
<organism evidence="2 3">
    <name type="scientific">Cryptosporangium minutisporangium</name>
    <dbReference type="NCBI Taxonomy" id="113569"/>
    <lineage>
        <taxon>Bacteria</taxon>
        <taxon>Bacillati</taxon>
        <taxon>Actinomycetota</taxon>
        <taxon>Actinomycetes</taxon>
        <taxon>Cryptosporangiales</taxon>
        <taxon>Cryptosporangiaceae</taxon>
        <taxon>Cryptosporangium</taxon>
    </lineage>
</organism>
<dbReference type="InterPro" id="IPR002109">
    <property type="entry name" value="Glutaredoxin"/>
</dbReference>
<proteinExistence type="predicted"/>
<accession>A0ABP6SRQ2</accession>
<dbReference type="SUPFAM" id="SSF52833">
    <property type="entry name" value="Thioredoxin-like"/>
    <property type="match status" value="1"/>
</dbReference>
<name>A0ABP6SRQ2_9ACTN</name>
<evidence type="ECO:0000259" key="1">
    <source>
        <dbReference type="Pfam" id="PF00462"/>
    </source>
</evidence>
<dbReference type="Pfam" id="PF00462">
    <property type="entry name" value="Glutaredoxin"/>
    <property type="match status" value="1"/>
</dbReference>
<evidence type="ECO:0000313" key="3">
    <source>
        <dbReference type="Proteomes" id="UP001501676"/>
    </source>
</evidence>